<protein>
    <recommendedName>
        <fullName evidence="3">Transposase</fullName>
    </recommendedName>
</protein>
<proteinExistence type="predicted"/>
<sequence length="114" mass="13072">MADNSLEIRTRVRMAQWQSIIKECKESGMTVAEFCEDRIISWHAYYYWLRKIREYITQPQTTETEFVQLPSPTEVAAPTNPGTITIHIGGVAVEVEGNVSRVSLKNVLKILQEM</sequence>
<comment type="caution">
    <text evidence="1">The sequence shown here is derived from an EMBL/GenBank/DDBJ whole genome shotgun (WGS) entry which is preliminary data.</text>
</comment>
<evidence type="ECO:0000313" key="1">
    <source>
        <dbReference type="EMBL" id="KHM52071.1"/>
    </source>
</evidence>
<dbReference type="EMBL" id="JSCE01000143">
    <property type="protein sequence ID" value="KHM52071.1"/>
    <property type="molecule type" value="Genomic_DNA"/>
</dbReference>
<evidence type="ECO:0000313" key="2">
    <source>
        <dbReference type="Proteomes" id="UP000030993"/>
    </source>
</evidence>
<dbReference type="AlphaFoldDB" id="A0A0B2JZM7"/>
<dbReference type="RefSeq" id="WP_039208302.1">
    <property type="nucleotide sequence ID" value="NZ_JSCE01000143.1"/>
</dbReference>
<evidence type="ECO:0008006" key="3">
    <source>
        <dbReference type="Google" id="ProtNLM"/>
    </source>
</evidence>
<dbReference type="Proteomes" id="UP000030993">
    <property type="component" value="Unassembled WGS sequence"/>
</dbReference>
<name>A0A0B2JZM7_9FIRM</name>
<organism evidence="1 2">
    <name type="scientific">Anaerovibrio lipolyticus</name>
    <dbReference type="NCBI Taxonomy" id="82374"/>
    <lineage>
        <taxon>Bacteria</taxon>
        <taxon>Bacillati</taxon>
        <taxon>Bacillota</taxon>
        <taxon>Negativicutes</taxon>
        <taxon>Selenomonadales</taxon>
        <taxon>Selenomonadaceae</taxon>
        <taxon>Anaerovibrio</taxon>
    </lineage>
</organism>
<reference evidence="1 2" key="1">
    <citation type="journal article" date="2013" name="PLoS ONE">
        <title>Identification and characterization of three novel lipases belonging to families II and V from Anaerovibrio lipolyticus 5ST.</title>
        <authorList>
            <person name="Prive F."/>
            <person name="Kaderbhai N.N."/>
            <person name="Girdwood S."/>
            <person name="Worgan H.J."/>
            <person name="Pinloche E."/>
            <person name="Scollan N.D."/>
            <person name="Huws S.A."/>
            <person name="Newbold C.J."/>
        </authorList>
    </citation>
    <scope>NUCLEOTIDE SEQUENCE [LARGE SCALE GENOMIC DNA]</scope>
    <source>
        <strain evidence="1 2">5S</strain>
    </source>
</reference>
<dbReference type="NCBIfam" id="NF047593">
    <property type="entry name" value="IS66_ISAeme5_TnpA"/>
    <property type="match status" value="1"/>
</dbReference>
<keyword evidence="2" id="KW-1185">Reference proteome</keyword>
<accession>A0A0B2JZM7</accession>
<dbReference type="STRING" id="82374.NZ47_07030"/>
<gene>
    <name evidence="1" type="ORF">NZ47_07030</name>
</gene>